<evidence type="ECO:0000256" key="10">
    <source>
        <dbReference type="ARBA" id="ARBA00023184"/>
    </source>
</evidence>
<keyword evidence="10" id="KW-1038">Host endoplasmic reticulum</keyword>
<evidence type="ECO:0000256" key="4">
    <source>
        <dbReference type="ARBA" id="ARBA00022518"/>
    </source>
</evidence>
<keyword evidence="5 16" id="KW-0812">Transmembrane</keyword>
<dbReference type="KEGG" id="vg:29064035"/>
<dbReference type="InterPro" id="IPR008447">
    <property type="entry name" value="Prot_L2"/>
</dbReference>
<comment type="subcellular location">
    <subcellularLocation>
        <location evidence="1">Host cytoplasm</location>
    </subcellularLocation>
    <subcellularLocation>
        <location evidence="3">Host endoplasmic reticulum membrane</location>
    </subcellularLocation>
    <subcellularLocation>
        <location evidence="2">Virion membrane</location>
        <topology evidence="2">Multi-pass membrane protein</topology>
    </subcellularLocation>
</comment>
<evidence type="ECO:0000256" key="11">
    <source>
        <dbReference type="ARBA" id="ARBA00023200"/>
    </source>
</evidence>
<keyword evidence="18" id="KW-1185">Reference proteome</keyword>
<feature type="transmembrane region" description="Helical" evidence="16">
    <location>
        <begin position="66"/>
        <end position="86"/>
    </location>
</feature>
<dbReference type="Pfam" id="PF05803">
    <property type="entry name" value="Chordopox_L2"/>
    <property type="match status" value="1"/>
</dbReference>
<accession>A0A1C9KCC0</accession>
<dbReference type="RefSeq" id="YP_009281836.1">
    <property type="nucleotide sequence ID" value="NC_031033.1"/>
</dbReference>
<keyword evidence="11" id="KW-1035">Host cytoplasm</keyword>
<reference evidence="17 18" key="1">
    <citation type="journal article" date="2016" name="Virus Genes">
        <title>The genomes of three North American orthopoxviruses.</title>
        <authorList>
            <person name="Smithson C."/>
            <person name="Tang N."/>
            <person name="Sammons S."/>
            <person name="Frace M."/>
            <person name="Batra D."/>
            <person name="Li Y."/>
            <person name="Emerson G.L."/>
            <person name="Carroll D.S."/>
            <person name="Upton C."/>
        </authorList>
    </citation>
    <scope>NUCLEOTIDE SEQUENCE [LARGE SCALE GENOMIC DNA]</scope>
    <source>
        <strain evidence="17 18">CA</strain>
    </source>
</reference>
<evidence type="ECO:0000256" key="3">
    <source>
        <dbReference type="ARBA" id="ARBA00004625"/>
    </source>
</evidence>
<evidence type="ECO:0000256" key="13">
    <source>
        <dbReference type="ARBA" id="ARBA00034701"/>
    </source>
</evidence>
<evidence type="ECO:0000256" key="9">
    <source>
        <dbReference type="ARBA" id="ARBA00023136"/>
    </source>
</evidence>
<dbReference type="EMBL" id="KU749311">
    <property type="protein sequence ID" value="AOP31778.1"/>
    <property type="molecule type" value="Genomic_DNA"/>
</dbReference>
<protein>
    <recommendedName>
        <fullName evidence="14">Protein OPG096</fullName>
    </recommendedName>
    <alternativeName>
        <fullName evidence="15">Protein L2</fullName>
    </alternativeName>
</protein>
<evidence type="ECO:0000256" key="12">
    <source>
        <dbReference type="ARBA" id="ARBA00034681"/>
    </source>
</evidence>
<dbReference type="Proteomes" id="UP000203649">
    <property type="component" value="Segment"/>
</dbReference>
<evidence type="ECO:0000313" key="17">
    <source>
        <dbReference type="EMBL" id="AOP31778.1"/>
    </source>
</evidence>
<keyword evidence="9 16" id="KW-0472">Membrane</keyword>
<evidence type="ECO:0000256" key="8">
    <source>
        <dbReference type="ARBA" id="ARBA00022989"/>
    </source>
</evidence>
<keyword evidence="7" id="KW-1043">Host membrane</keyword>
<dbReference type="GO" id="GO:0044167">
    <property type="term" value="C:host cell endoplasmic reticulum membrane"/>
    <property type="evidence" value="ECO:0007669"/>
    <property type="project" value="UniProtKB-SubCell"/>
</dbReference>
<evidence type="ECO:0000256" key="2">
    <source>
        <dbReference type="ARBA" id="ARBA00004385"/>
    </source>
</evidence>
<organism evidence="17 18">
    <name type="scientific">Volepox virus</name>
    <dbReference type="NCBI Taxonomy" id="28874"/>
    <lineage>
        <taxon>Viruses</taxon>
        <taxon>Varidnaviria</taxon>
        <taxon>Bamfordvirae</taxon>
        <taxon>Nucleocytoviricota</taxon>
        <taxon>Pokkesviricetes</taxon>
        <taxon>Chitovirales</taxon>
        <taxon>Poxviridae</taxon>
        <taxon>Chordopoxvirinae</taxon>
        <taxon>Orthopoxvirus</taxon>
        <taxon>Orthopoxvirus volepox</taxon>
    </lineage>
</organism>
<feature type="transmembrane region" description="Helical" evidence="16">
    <location>
        <begin position="40"/>
        <end position="59"/>
    </location>
</feature>
<evidence type="ECO:0000256" key="16">
    <source>
        <dbReference type="SAM" id="Phobius"/>
    </source>
</evidence>
<evidence type="ECO:0000256" key="6">
    <source>
        <dbReference type="ARBA" id="ARBA00022844"/>
    </source>
</evidence>
<evidence type="ECO:0000313" key="18">
    <source>
        <dbReference type="Proteomes" id="UP000203649"/>
    </source>
</evidence>
<evidence type="ECO:0000256" key="1">
    <source>
        <dbReference type="ARBA" id="ARBA00004192"/>
    </source>
</evidence>
<evidence type="ECO:0000256" key="7">
    <source>
        <dbReference type="ARBA" id="ARBA00022870"/>
    </source>
</evidence>
<evidence type="ECO:0000256" key="15">
    <source>
        <dbReference type="ARBA" id="ARBA00034916"/>
    </source>
</evidence>
<proteinExistence type="inferred from homology"/>
<keyword evidence="8 16" id="KW-1133">Transmembrane helix</keyword>
<keyword evidence="4" id="KW-0244">Early protein</keyword>
<keyword evidence="6" id="KW-0946">Virion</keyword>
<comment type="function">
    <text evidence="12">Early protein involved in virion morphogenesis. Participates in the formation and elongation of crescent-shaped membrane precursors of immature virions in cytoplasmic factories.</text>
</comment>
<gene>
    <name evidence="17" type="ORF">VPXV-CA-088</name>
</gene>
<name>A0A1C9KCC0_9POXV</name>
<evidence type="ECO:0000256" key="5">
    <source>
        <dbReference type="ARBA" id="ARBA00022692"/>
    </source>
</evidence>
<sequence>MEVITDRLDDIIEQNISDEKFVDFVIHGLENRYPVILRPLIRLLIDILLFLIVIYIFSVRLVRRNIYMLLSFVVLVIALTIFYYVIL</sequence>
<evidence type="ECO:0000256" key="14">
    <source>
        <dbReference type="ARBA" id="ARBA00034812"/>
    </source>
</evidence>
<comment type="similarity">
    <text evidence="13">Belongs to the orthopoxvirus OPG096 family.</text>
</comment>
<dbReference type="GO" id="GO:0055036">
    <property type="term" value="C:virion membrane"/>
    <property type="evidence" value="ECO:0007669"/>
    <property type="project" value="UniProtKB-SubCell"/>
</dbReference>
<dbReference type="GeneID" id="29064035"/>